<evidence type="ECO:0000256" key="2">
    <source>
        <dbReference type="ARBA" id="ARBA00023125"/>
    </source>
</evidence>
<keyword evidence="2 4" id="KW-0238">DNA-binding</keyword>
<feature type="domain" description="HTH tetR-type" evidence="5">
    <location>
        <begin position="6"/>
        <end position="66"/>
    </location>
</feature>
<evidence type="ECO:0000313" key="6">
    <source>
        <dbReference type="EMBL" id="XCC61439.1"/>
    </source>
</evidence>
<name>A0AAU8A669_9FIRM</name>
<dbReference type="PANTHER" id="PTHR30055:SF234">
    <property type="entry name" value="HTH-TYPE TRANSCRIPTIONAL REGULATOR BETI"/>
    <property type="match status" value="1"/>
</dbReference>
<evidence type="ECO:0000259" key="5">
    <source>
        <dbReference type="PROSITE" id="PS50977"/>
    </source>
</evidence>
<keyword evidence="3" id="KW-0804">Transcription</keyword>
<sequence length="193" mass="21789">MTVSKKNIRDRLIDETIREIGKNGPGQISLRRIAAACGVTHATAYKHFENKQDLIATCKKRISKRVQAYTLRSARRAQEPCVGMCKAYLHYMTQHPQFYSLFHSSVGTAESGAVKTDFRKTYAAQYEIMQDFLCRCGIPEAERPALIRLIDVLLNGLIAILLSHTLGYDGKDITELVDLFVFDALRLRPSRPA</sequence>
<organism evidence="6">
    <name type="scientific">Christensenella massiliensis</name>
    <dbReference type="NCBI Taxonomy" id="1805714"/>
    <lineage>
        <taxon>Bacteria</taxon>
        <taxon>Bacillati</taxon>
        <taxon>Bacillota</taxon>
        <taxon>Clostridia</taxon>
        <taxon>Christensenellales</taxon>
        <taxon>Christensenellaceae</taxon>
        <taxon>Christensenella</taxon>
    </lineage>
</organism>
<dbReference type="PANTHER" id="PTHR30055">
    <property type="entry name" value="HTH-TYPE TRANSCRIPTIONAL REGULATOR RUTR"/>
    <property type="match status" value="1"/>
</dbReference>
<reference evidence="6" key="1">
    <citation type="submission" date="2023-02" db="EMBL/GenBank/DDBJ databases">
        <title>Gut commensal Christensenella minuta modulates host metabolism via a new class of secondary bile acids.</title>
        <authorList>
            <person name="Liu C."/>
        </authorList>
    </citation>
    <scope>NUCLEOTIDE SEQUENCE</scope>
    <source>
        <strain evidence="6">CA70</strain>
    </source>
</reference>
<dbReference type="InterPro" id="IPR050109">
    <property type="entry name" value="HTH-type_TetR-like_transc_reg"/>
</dbReference>
<protein>
    <submittedName>
        <fullName evidence="6">TetR/AcrR family transcriptional regulator</fullName>
    </submittedName>
</protein>
<dbReference type="AlphaFoldDB" id="A0AAU8A669"/>
<feature type="DNA-binding region" description="H-T-H motif" evidence="4">
    <location>
        <begin position="29"/>
        <end position="48"/>
    </location>
</feature>
<dbReference type="InterPro" id="IPR036271">
    <property type="entry name" value="Tet_transcr_reg_TetR-rel_C_sf"/>
</dbReference>
<accession>A0AAU8A669</accession>
<dbReference type="SUPFAM" id="SSF48498">
    <property type="entry name" value="Tetracyclin repressor-like, C-terminal domain"/>
    <property type="match status" value="1"/>
</dbReference>
<evidence type="ECO:0000256" key="4">
    <source>
        <dbReference type="PROSITE-ProRule" id="PRU00335"/>
    </source>
</evidence>
<dbReference type="PROSITE" id="PS01081">
    <property type="entry name" value="HTH_TETR_1"/>
    <property type="match status" value="1"/>
</dbReference>
<dbReference type="EMBL" id="CP117826">
    <property type="protein sequence ID" value="XCC61439.1"/>
    <property type="molecule type" value="Genomic_DNA"/>
</dbReference>
<dbReference type="GO" id="GO:0000976">
    <property type="term" value="F:transcription cis-regulatory region binding"/>
    <property type="evidence" value="ECO:0007669"/>
    <property type="project" value="TreeGrafter"/>
</dbReference>
<dbReference type="Pfam" id="PF00440">
    <property type="entry name" value="TetR_N"/>
    <property type="match status" value="1"/>
</dbReference>
<dbReference type="PROSITE" id="PS50977">
    <property type="entry name" value="HTH_TETR_2"/>
    <property type="match status" value="1"/>
</dbReference>
<evidence type="ECO:0000256" key="3">
    <source>
        <dbReference type="ARBA" id="ARBA00023163"/>
    </source>
</evidence>
<dbReference type="Gene3D" id="1.10.357.10">
    <property type="entry name" value="Tetracycline Repressor, domain 2"/>
    <property type="match status" value="1"/>
</dbReference>
<dbReference type="Pfam" id="PF13305">
    <property type="entry name" value="TetR_C_33"/>
    <property type="match status" value="1"/>
</dbReference>
<gene>
    <name evidence="6" type="ORF">PUP29_07830</name>
</gene>
<dbReference type="InterPro" id="IPR009057">
    <property type="entry name" value="Homeodomain-like_sf"/>
</dbReference>
<proteinExistence type="predicted"/>
<keyword evidence="1" id="KW-0805">Transcription regulation</keyword>
<dbReference type="RefSeq" id="WP_353422916.1">
    <property type="nucleotide sequence ID" value="NZ_CP117826.1"/>
</dbReference>
<dbReference type="InterPro" id="IPR023772">
    <property type="entry name" value="DNA-bd_HTH_TetR-type_CS"/>
</dbReference>
<dbReference type="GO" id="GO:0003700">
    <property type="term" value="F:DNA-binding transcription factor activity"/>
    <property type="evidence" value="ECO:0007669"/>
    <property type="project" value="TreeGrafter"/>
</dbReference>
<dbReference type="SUPFAM" id="SSF46689">
    <property type="entry name" value="Homeodomain-like"/>
    <property type="match status" value="1"/>
</dbReference>
<evidence type="ECO:0000256" key="1">
    <source>
        <dbReference type="ARBA" id="ARBA00023015"/>
    </source>
</evidence>
<dbReference type="InterPro" id="IPR025996">
    <property type="entry name" value="MT1864/Rv1816-like_C"/>
</dbReference>
<dbReference type="InterPro" id="IPR001647">
    <property type="entry name" value="HTH_TetR"/>
</dbReference>